<comment type="caution">
    <text evidence="2">The sequence shown here is derived from an EMBL/GenBank/DDBJ whole genome shotgun (WGS) entry which is preliminary data.</text>
</comment>
<evidence type="ECO:0000313" key="2">
    <source>
        <dbReference type="EMBL" id="TNV82708.1"/>
    </source>
</evidence>
<dbReference type="Proteomes" id="UP000785679">
    <property type="component" value="Unassembled WGS sequence"/>
</dbReference>
<keyword evidence="3" id="KW-1185">Reference proteome</keyword>
<dbReference type="EMBL" id="RRYP01004635">
    <property type="protein sequence ID" value="TNV82708.1"/>
    <property type="molecule type" value="Genomic_DNA"/>
</dbReference>
<sequence>MQQPQATPTPKQSSFLKSYTLHLPSNSESIQPECIPTQPTKAHSIPVQPDSSDNEFTTKMQMKAQLREVELEGMLKMQEIRLRQQEARHDQSMAYMTQRE</sequence>
<proteinExistence type="predicted"/>
<name>A0A8J8NWY9_HALGN</name>
<dbReference type="AlphaFoldDB" id="A0A8J8NWY9"/>
<accession>A0A8J8NWY9</accession>
<evidence type="ECO:0000313" key="3">
    <source>
        <dbReference type="Proteomes" id="UP000785679"/>
    </source>
</evidence>
<feature type="compositionally biased region" description="Polar residues" evidence="1">
    <location>
        <begin position="1"/>
        <end position="30"/>
    </location>
</feature>
<gene>
    <name evidence="2" type="ORF">FGO68_gene12449</name>
</gene>
<feature type="region of interest" description="Disordered" evidence="1">
    <location>
        <begin position="1"/>
        <end position="54"/>
    </location>
</feature>
<protein>
    <submittedName>
        <fullName evidence="2">Uncharacterized protein</fullName>
    </submittedName>
</protein>
<reference evidence="2" key="1">
    <citation type="submission" date="2019-06" db="EMBL/GenBank/DDBJ databases">
        <authorList>
            <person name="Zheng W."/>
        </authorList>
    </citation>
    <scope>NUCLEOTIDE SEQUENCE</scope>
    <source>
        <strain evidence="2">QDHG01</strain>
    </source>
</reference>
<evidence type="ECO:0000256" key="1">
    <source>
        <dbReference type="SAM" id="MobiDB-lite"/>
    </source>
</evidence>
<organism evidence="2 3">
    <name type="scientific">Halteria grandinella</name>
    <dbReference type="NCBI Taxonomy" id="5974"/>
    <lineage>
        <taxon>Eukaryota</taxon>
        <taxon>Sar</taxon>
        <taxon>Alveolata</taxon>
        <taxon>Ciliophora</taxon>
        <taxon>Intramacronucleata</taxon>
        <taxon>Spirotrichea</taxon>
        <taxon>Stichotrichia</taxon>
        <taxon>Sporadotrichida</taxon>
        <taxon>Halteriidae</taxon>
        <taxon>Halteria</taxon>
    </lineage>
</organism>